<feature type="compositionally biased region" description="Gly residues" evidence="1">
    <location>
        <begin position="756"/>
        <end position="771"/>
    </location>
</feature>
<feature type="region of interest" description="Disordered" evidence="1">
    <location>
        <begin position="375"/>
        <end position="397"/>
    </location>
</feature>
<organism evidence="3 4">
    <name type="scientific">Tetrabaena socialis</name>
    <dbReference type="NCBI Taxonomy" id="47790"/>
    <lineage>
        <taxon>Eukaryota</taxon>
        <taxon>Viridiplantae</taxon>
        <taxon>Chlorophyta</taxon>
        <taxon>core chlorophytes</taxon>
        <taxon>Chlorophyceae</taxon>
        <taxon>CS clade</taxon>
        <taxon>Chlamydomonadales</taxon>
        <taxon>Tetrabaenaceae</taxon>
        <taxon>Tetrabaena</taxon>
    </lineage>
</organism>
<dbReference type="AlphaFoldDB" id="A0A2J8AG20"/>
<feature type="compositionally biased region" description="Low complexity" evidence="1">
    <location>
        <begin position="386"/>
        <end position="397"/>
    </location>
</feature>
<dbReference type="OrthoDB" id="552472at2759"/>
<evidence type="ECO:0000313" key="3">
    <source>
        <dbReference type="EMBL" id="PNH11473.1"/>
    </source>
</evidence>
<feature type="region of interest" description="Disordered" evidence="1">
    <location>
        <begin position="756"/>
        <end position="783"/>
    </location>
</feature>
<reference evidence="3 4" key="1">
    <citation type="journal article" date="2017" name="Mol. Biol. Evol.">
        <title>The 4-celled Tetrabaena socialis nuclear genome reveals the essential components for genetic control of cell number at the origin of multicellularity in the volvocine lineage.</title>
        <authorList>
            <person name="Featherston J."/>
            <person name="Arakaki Y."/>
            <person name="Hanschen E.R."/>
            <person name="Ferris P.J."/>
            <person name="Michod R.E."/>
            <person name="Olson B.J.S.C."/>
            <person name="Nozaki H."/>
            <person name="Durand P.M."/>
        </authorList>
    </citation>
    <scope>NUCLEOTIDE SEQUENCE [LARGE SCALE GENOMIC DNA]</scope>
    <source>
        <strain evidence="3 4">NIES-571</strain>
    </source>
</reference>
<dbReference type="EMBL" id="PGGS01000029">
    <property type="protein sequence ID" value="PNH11473.1"/>
    <property type="molecule type" value="Genomic_DNA"/>
</dbReference>
<feature type="transmembrane region" description="Helical" evidence="2">
    <location>
        <begin position="497"/>
        <end position="518"/>
    </location>
</feature>
<evidence type="ECO:0000256" key="1">
    <source>
        <dbReference type="SAM" id="MobiDB-lite"/>
    </source>
</evidence>
<protein>
    <submittedName>
        <fullName evidence="3">Uncharacterized protein</fullName>
    </submittedName>
</protein>
<keyword evidence="2" id="KW-0812">Transmembrane</keyword>
<keyword evidence="4" id="KW-1185">Reference proteome</keyword>
<name>A0A2J8AG20_9CHLO</name>
<proteinExistence type="predicted"/>
<evidence type="ECO:0000313" key="4">
    <source>
        <dbReference type="Proteomes" id="UP000236333"/>
    </source>
</evidence>
<keyword evidence="2" id="KW-0472">Membrane</keyword>
<accession>A0A2J8AG20</accession>
<dbReference type="Proteomes" id="UP000236333">
    <property type="component" value="Unassembled WGS sequence"/>
</dbReference>
<gene>
    <name evidence="3" type="ORF">TSOC_001730</name>
</gene>
<feature type="region of interest" description="Disordered" evidence="1">
    <location>
        <begin position="702"/>
        <end position="728"/>
    </location>
</feature>
<comment type="caution">
    <text evidence="3">The sequence shown here is derived from an EMBL/GenBank/DDBJ whole genome shotgun (WGS) entry which is preliminary data.</text>
</comment>
<evidence type="ECO:0000256" key="2">
    <source>
        <dbReference type="SAM" id="Phobius"/>
    </source>
</evidence>
<keyword evidence="2" id="KW-1133">Transmembrane helix</keyword>
<sequence length="960" mass="100216">MDLYQLRLIDALEDLTRRLRAVQGLSPLTGLALPGNSSPEQLAAYAGLLFPAAVDVLGRERMNALTTFGGTLATFTPAAARVVDTWVAEMEAVGCGLLEGGRGPGREALSRVVSALSGAEELTEEDSKGVSAWACLVHCRPGDVAGLNELLEATVPGVHLHPYLSSAHDKRGKNITLRARSTEPYSGANCLINAPRGEAYTLLTCCMPPEVEVSVKAAKLMINKPWSCPVTHYSGAHNVPRAAVSQGAARLLASVFLQRAVLGSCCRWGLLGRWDTEQKRVRGQERDQCSRQRKQTGCARAARVLSRLRSLLPLGASFGSGCLVGCGWEHCAALSGSLAAVERVMEFHDGWWQLAEALQGEELKKRVAHPMRERLLKEVPPPPVPSSSASSASTSSTRGQLLLRREVDAFVDALLPLTLARYMDVPRSGGVSSNGVVRALAGGGKLAADVVPATPAEARMVEGFAEVLPAVARVRVALKRAQRQREERMAAATHAPLWLPLTLGAAAVALLWVVLLGLQAGAWRTTQAAFPWGASLLCDGMEAAAARAGGLLAVVRLRWLGSVVAVAWRWGLLPATAAYIVWRGIALVPELGAVVVGWAQGALKLGSFLGRHNLAALQLLVERQLSEWAVRIAEGRMREAVGRGCIGHDEVLSIMDVLQSAAAGGTAGGGGGAAGRTACGTVEVELPGSAEQVAAFLKLPVTPRPQEAPGRGGNTAHKRRGGGGLEPEPGLEQLMRSLATPVPPELPALLALGTSGGGGSTGAARGAGGRLGVKKRAGKGVERGADVREQAAEAATGEAAEAVAEVTAEAVAEAEATSGDDHGGAGTPARAARRAGGAGVRGAKAVSSMLEEQGWVMVRRRKHIIYRRELPSGATQTFGRSSTPSDWRTAANQLATLRRLNFEAETGMRMMAHFGAPAVAMSAEAGPGGPGGFPSLLCSGVGMPFGGGRPTPSDMHGRPP</sequence>
<feature type="region of interest" description="Disordered" evidence="1">
    <location>
        <begin position="812"/>
        <end position="838"/>
    </location>
</feature>